<feature type="domain" description="Peptidase M12A" evidence="2">
    <location>
        <begin position="231"/>
        <end position="262"/>
    </location>
</feature>
<dbReference type="SUPFAM" id="SSF55486">
    <property type="entry name" value="Metalloproteases ('zincins'), catalytic domain"/>
    <property type="match status" value="2"/>
</dbReference>
<proteinExistence type="predicted"/>
<accession>A0A8K0RFG7</accession>
<dbReference type="GO" id="GO:0004222">
    <property type="term" value="F:metalloendopeptidase activity"/>
    <property type="evidence" value="ECO:0007669"/>
    <property type="project" value="UniProtKB-UniRule"/>
</dbReference>
<organism evidence="3 4">
    <name type="scientific">Paraphoma chrysanthemicola</name>
    <dbReference type="NCBI Taxonomy" id="798071"/>
    <lineage>
        <taxon>Eukaryota</taxon>
        <taxon>Fungi</taxon>
        <taxon>Dikarya</taxon>
        <taxon>Ascomycota</taxon>
        <taxon>Pezizomycotina</taxon>
        <taxon>Dothideomycetes</taxon>
        <taxon>Pleosporomycetidae</taxon>
        <taxon>Pleosporales</taxon>
        <taxon>Pleosporineae</taxon>
        <taxon>Phaeosphaeriaceae</taxon>
        <taxon>Paraphoma</taxon>
    </lineage>
</organism>
<keyword evidence="1" id="KW-0482">Metalloprotease</keyword>
<dbReference type="PRINTS" id="PR00480">
    <property type="entry name" value="ASTACIN"/>
</dbReference>
<evidence type="ECO:0000313" key="4">
    <source>
        <dbReference type="Proteomes" id="UP000813461"/>
    </source>
</evidence>
<keyword evidence="1" id="KW-0378">Hydrolase</keyword>
<dbReference type="PANTHER" id="PTHR10127:SF850">
    <property type="entry name" value="METALLOENDOPEPTIDASE"/>
    <property type="match status" value="1"/>
</dbReference>
<dbReference type="GO" id="GO:0046872">
    <property type="term" value="F:metal ion binding"/>
    <property type="evidence" value="ECO:0007669"/>
    <property type="project" value="UniProtKB-KW"/>
</dbReference>
<dbReference type="Pfam" id="PF01400">
    <property type="entry name" value="Astacin"/>
    <property type="match status" value="1"/>
</dbReference>
<dbReference type="InterPro" id="IPR024079">
    <property type="entry name" value="MetalloPept_cat_dom_sf"/>
</dbReference>
<name>A0A8K0RFG7_9PLEO</name>
<dbReference type="GO" id="GO:0006508">
    <property type="term" value="P:proteolysis"/>
    <property type="evidence" value="ECO:0007669"/>
    <property type="project" value="UniProtKB-KW"/>
</dbReference>
<dbReference type="Proteomes" id="UP000813461">
    <property type="component" value="Unassembled WGS sequence"/>
</dbReference>
<evidence type="ECO:0000313" key="3">
    <source>
        <dbReference type="EMBL" id="KAH7094348.1"/>
    </source>
</evidence>
<comment type="caution">
    <text evidence="3">The sequence shown here is derived from an EMBL/GenBank/DDBJ whole genome shotgun (WGS) entry which is preliminary data.</text>
</comment>
<keyword evidence="1" id="KW-0479">Metal-binding</keyword>
<reference evidence="3" key="1">
    <citation type="journal article" date="2021" name="Nat. Commun.">
        <title>Genetic determinants of endophytism in the Arabidopsis root mycobiome.</title>
        <authorList>
            <person name="Mesny F."/>
            <person name="Miyauchi S."/>
            <person name="Thiergart T."/>
            <person name="Pickel B."/>
            <person name="Atanasova L."/>
            <person name="Karlsson M."/>
            <person name="Huettel B."/>
            <person name="Barry K.W."/>
            <person name="Haridas S."/>
            <person name="Chen C."/>
            <person name="Bauer D."/>
            <person name="Andreopoulos W."/>
            <person name="Pangilinan J."/>
            <person name="LaButti K."/>
            <person name="Riley R."/>
            <person name="Lipzen A."/>
            <person name="Clum A."/>
            <person name="Drula E."/>
            <person name="Henrissat B."/>
            <person name="Kohler A."/>
            <person name="Grigoriev I.V."/>
            <person name="Martin F.M."/>
            <person name="Hacquard S."/>
        </authorList>
    </citation>
    <scope>NUCLEOTIDE SEQUENCE</scope>
    <source>
        <strain evidence="3">MPI-SDFR-AT-0120</strain>
    </source>
</reference>
<gene>
    <name evidence="3" type="ORF">FB567DRAFT_585730</name>
</gene>
<dbReference type="Gene3D" id="3.40.390.10">
    <property type="entry name" value="Collagenase (Catalytic Domain)"/>
    <property type="match status" value="1"/>
</dbReference>
<dbReference type="AlphaFoldDB" id="A0A8K0RFG7"/>
<keyword evidence="4" id="KW-1185">Reference proteome</keyword>
<dbReference type="InterPro" id="IPR001506">
    <property type="entry name" value="Peptidase_M12A"/>
</dbReference>
<protein>
    <recommendedName>
        <fullName evidence="1">Metalloendopeptidase</fullName>
        <ecNumber evidence="1">3.4.24.-</ecNumber>
    </recommendedName>
</protein>
<comment type="cofactor">
    <cofactor evidence="1">
        <name>Zn(2+)</name>
        <dbReference type="ChEBI" id="CHEBI:29105"/>
    </cofactor>
    <text evidence="1">Binds 1 zinc ion per subunit.</text>
</comment>
<keyword evidence="1" id="KW-0645">Protease</keyword>
<dbReference type="EMBL" id="JAGMVJ010000001">
    <property type="protein sequence ID" value="KAH7094348.1"/>
    <property type="molecule type" value="Genomic_DNA"/>
</dbReference>
<dbReference type="PANTHER" id="PTHR10127">
    <property type="entry name" value="DISCOIDIN, CUB, EGF, LAMININ , AND ZINC METALLOPROTEASE DOMAIN CONTAINING"/>
    <property type="match status" value="1"/>
</dbReference>
<sequence length="413" mass="47266">MNYGESSQMVMRVWTRNVEVSIPMVIDDIKKDENSLISQSFRQAQLKELYLPVQRLEAWRLAENDTLLDEIIAQHKANPHRCSAHVVGGIGGSSSPVAAWPANNEGYTQIPVCYVNADIRDKISRIVNQAHQKWINKLGSAGATNGHRYSGLFETLDNNGKGELCYTDRQQTLWNRKVRSDSLRIDMVLRTQNTRATRGYLPREWKNSIYRHRMDVGWMDTGYDETLAIHSVAHELGHVFGLVHEHQRSDRDQYVHFRCEHLAGYQEASRIVSQHPGLTMEILCASIMLSNQEPWRSLSFMPYDWSIEPYFDRWPKDANGLLDGHLHRWTVLHSRPYDLDSIMHYHSAEGSNLVHGEATVQNAPVVKWKGGKEGFKPPKAVTDLNAEIIRPNTLKESSGGDVEAIRMLYPWGR</sequence>
<keyword evidence="1" id="KW-0862">Zinc</keyword>
<dbReference type="OrthoDB" id="291007at2759"/>
<dbReference type="EC" id="3.4.24.-" evidence="1"/>
<evidence type="ECO:0000259" key="2">
    <source>
        <dbReference type="Pfam" id="PF01400"/>
    </source>
</evidence>
<evidence type="ECO:0000256" key="1">
    <source>
        <dbReference type="RuleBase" id="RU361183"/>
    </source>
</evidence>